<comment type="caution">
    <text evidence="5">The sequence shown here is derived from an EMBL/GenBank/DDBJ whole genome shotgun (WGS) entry which is preliminary data.</text>
</comment>
<dbReference type="AlphaFoldDB" id="A0A5M6D1V1"/>
<organism evidence="5 6">
    <name type="scientific">Roseiconus nitratireducens</name>
    <dbReference type="NCBI Taxonomy" id="2605748"/>
    <lineage>
        <taxon>Bacteria</taxon>
        <taxon>Pseudomonadati</taxon>
        <taxon>Planctomycetota</taxon>
        <taxon>Planctomycetia</taxon>
        <taxon>Pirellulales</taxon>
        <taxon>Pirellulaceae</taxon>
        <taxon>Roseiconus</taxon>
    </lineage>
</organism>
<accession>A0A5M6D1V1</accession>
<protein>
    <submittedName>
        <fullName evidence="5">PA0069 family radical SAM protein</fullName>
    </submittedName>
</protein>
<dbReference type="Gene3D" id="3.80.30.30">
    <property type="match status" value="1"/>
</dbReference>
<dbReference type="Pfam" id="PF04055">
    <property type="entry name" value="Radical_SAM"/>
    <property type="match status" value="1"/>
</dbReference>
<keyword evidence="3" id="KW-0411">Iron-sulfur</keyword>
<reference evidence="5 6" key="1">
    <citation type="submission" date="2019-08" db="EMBL/GenBank/DDBJ databases">
        <authorList>
            <person name="Dhanesh K."/>
            <person name="Kumar G."/>
            <person name="Sasikala C."/>
            <person name="Venkata Ramana C."/>
        </authorList>
    </citation>
    <scope>NUCLEOTIDE SEQUENCE [LARGE SCALE GENOMIC DNA]</scope>
    <source>
        <strain evidence="5 6">JC645</strain>
    </source>
</reference>
<dbReference type="InterPro" id="IPR007197">
    <property type="entry name" value="rSAM"/>
</dbReference>
<dbReference type="SMART" id="SM00729">
    <property type="entry name" value="Elp3"/>
    <property type="match status" value="1"/>
</dbReference>
<evidence type="ECO:0000313" key="5">
    <source>
        <dbReference type="EMBL" id="KAA5541428.1"/>
    </source>
</evidence>
<gene>
    <name evidence="5" type="ORF">FYK55_17845</name>
</gene>
<dbReference type="GO" id="GO:0051536">
    <property type="term" value="F:iron-sulfur cluster binding"/>
    <property type="evidence" value="ECO:0007669"/>
    <property type="project" value="UniProtKB-KW"/>
</dbReference>
<sequence length="352" mass="39352">MRHGAGIDPPNRFETVHREADLEHLQWDQEHLGALGHRKIEYIADSSKSIVAENRSPDIPFRYSVNPYRGCAHGCAYCYARPSHEFLGLSAGLDFETKIIVKHDAPRLFSDFLARPSWVPEPINFSGVTDCYQPAEREFRLTRGCLEVAAECRQPISIVTKNALIVRDLPILSRMAQEGLVHVYVSITTLDPELARDMEPRTSIPSARLRAIEMLSDAGVGVGVMAAPIIPGLNDSELPGILRAARNAGASTAGYVLLRLPLSVEPVFAEWLKRTRPELVERVLGRVSATRDGRLNDSQWGRRMVGDGEIAEQIRSLFRVFQRQLGLDTALPPHRCDLFQPPKSRSGQMRLF</sequence>
<dbReference type="InterPro" id="IPR006638">
    <property type="entry name" value="Elp3/MiaA/NifB-like_rSAM"/>
</dbReference>
<proteinExistence type="predicted"/>
<dbReference type="InterPro" id="IPR058240">
    <property type="entry name" value="rSAM_sf"/>
</dbReference>
<keyword evidence="1" id="KW-0479">Metal-binding</keyword>
<evidence type="ECO:0000259" key="4">
    <source>
        <dbReference type="SMART" id="SM00729"/>
    </source>
</evidence>
<name>A0A5M6D1V1_9BACT</name>
<feature type="domain" description="Elp3/MiaA/NifB-like radical SAM core" evidence="4">
    <location>
        <begin position="61"/>
        <end position="286"/>
    </location>
</feature>
<dbReference type="EMBL" id="VWOX01000010">
    <property type="protein sequence ID" value="KAA5541428.1"/>
    <property type="molecule type" value="Genomic_DNA"/>
</dbReference>
<dbReference type="SUPFAM" id="SSF102114">
    <property type="entry name" value="Radical SAM enzymes"/>
    <property type="match status" value="1"/>
</dbReference>
<dbReference type="GO" id="GO:0003824">
    <property type="term" value="F:catalytic activity"/>
    <property type="evidence" value="ECO:0007669"/>
    <property type="project" value="InterPro"/>
</dbReference>
<dbReference type="CDD" id="cd01335">
    <property type="entry name" value="Radical_SAM"/>
    <property type="match status" value="1"/>
</dbReference>
<dbReference type="Proteomes" id="UP000324479">
    <property type="component" value="Unassembled WGS sequence"/>
</dbReference>
<keyword evidence="6" id="KW-1185">Reference proteome</keyword>
<evidence type="ECO:0000256" key="1">
    <source>
        <dbReference type="ARBA" id="ARBA00022723"/>
    </source>
</evidence>
<dbReference type="InterPro" id="IPR040086">
    <property type="entry name" value="MJ0683-like"/>
</dbReference>
<dbReference type="PANTHER" id="PTHR43432">
    <property type="entry name" value="SLR0285 PROTEIN"/>
    <property type="match status" value="1"/>
</dbReference>
<dbReference type="PANTHER" id="PTHR43432:SF3">
    <property type="entry name" value="SLR0285 PROTEIN"/>
    <property type="match status" value="1"/>
</dbReference>
<dbReference type="RefSeq" id="WP_150077814.1">
    <property type="nucleotide sequence ID" value="NZ_VWOX01000010.1"/>
</dbReference>
<dbReference type="NCBIfam" id="NF033668">
    <property type="entry name" value="rSAM_PA0069"/>
    <property type="match status" value="1"/>
</dbReference>
<keyword evidence="2" id="KW-0408">Iron</keyword>
<dbReference type="GO" id="GO:0046872">
    <property type="term" value="F:metal ion binding"/>
    <property type="evidence" value="ECO:0007669"/>
    <property type="project" value="UniProtKB-KW"/>
</dbReference>
<dbReference type="SFLD" id="SFLDG01084">
    <property type="entry name" value="Uncharacterised_Radical_SAM_Su"/>
    <property type="match status" value="1"/>
</dbReference>
<evidence type="ECO:0000256" key="2">
    <source>
        <dbReference type="ARBA" id="ARBA00023004"/>
    </source>
</evidence>
<dbReference type="SFLD" id="SFLDS00029">
    <property type="entry name" value="Radical_SAM"/>
    <property type="match status" value="1"/>
</dbReference>
<evidence type="ECO:0000313" key="6">
    <source>
        <dbReference type="Proteomes" id="UP000324479"/>
    </source>
</evidence>
<evidence type="ECO:0000256" key="3">
    <source>
        <dbReference type="ARBA" id="ARBA00023014"/>
    </source>
</evidence>